<evidence type="ECO:0000256" key="3">
    <source>
        <dbReference type="ARBA" id="ARBA00022475"/>
    </source>
</evidence>
<evidence type="ECO:0000256" key="5">
    <source>
        <dbReference type="ARBA" id="ARBA00022989"/>
    </source>
</evidence>
<feature type="transmembrane region" description="Helical" evidence="8">
    <location>
        <begin position="47"/>
        <end position="66"/>
    </location>
</feature>
<feature type="transmembrane region" description="Helical" evidence="8">
    <location>
        <begin position="195"/>
        <end position="214"/>
    </location>
</feature>
<comment type="subcellular location">
    <subcellularLocation>
        <location evidence="1">Cell membrane</location>
        <topology evidence="1">Multi-pass membrane protein</topology>
    </subcellularLocation>
</comment>
<keyword evidence="3" id="KW-1003">Cell membrane</keyword>
<feature type="transmembrane region" description="Helical" evidence="8">
    <location>
        <begin position="78"/>
        <end position="99"/>
    </location>
</feature>
<evidence type="ECO:0000313" key="10">
    <source>
        <dbReference type="Proteomes" id="UP000697472"/>
    </source>
</evidence>
<keyword evidence="7 8" id="KW-0472">Membrane</keyword>
<feature type="transmembrane region" description="Helical" evidence="8">
    <location>
        <begin position="419"/>
        <end position="439"/>
    </location>
</feature>
<protein>
    <submittedName>
        <fullName evidence="9">Potassium uptake TrkH family protein</fullName>
    </submittedName>
</protein>
<dbReference type="InterPro" id="IPR003445">
    <property type="entry name" value="Cat_transpt"/>
</dbReference>
<feature type="transmembrane region" description="Helical" evidence="8">
    <location>
        <begin position="158"/>
        <end position="175"/>
    </location>
</feature>
<evidence type="ECO:0000256" key="6">
    <source>
        <dbReference type="ARBA" id="ARBA00023065"/>
    </source>
</evidence>
<dbReference type="PANTHER" id="PTHR32024">
    <property type="entry name" value="TRK SYSTEM POTASSIUM UPTAKE PROTEIN TRKG-RELATED"/>
    <property type="match status" value="1"/>
</dbReference>
<dbReference type="RefSeq" id="WP_205010453.1">
    <property type="nucleotide sequence ID" value="NZ_JAFBEH010000057.1"/>
</dbReference>
<dbReference type="Pfam" id="PF02386">
    <property type="entry name" value="TrkH"/>
    <property type="match status" value="1"/>
</dbReference>
<organism evidence="9 10">
    <name type="scientific">Streptococcus loxodontisalivarius</name>
    <dbReference type="NCBI Taxonomy" id="1349415"/>
    <lineage>
        <taxon>Bacteria</taxon>
        <taxon>Bacillati</taxon>
        <taxon>Bacillota</taxon>
        <taxon>Bacilli</taxon>
        <taxon>Lactobacillales</taxon>
        <taxon>Streptococcaceae</taxon>
        <taxon>Streptococcus</taxon>
    </lineage>
</organism>
<evidence type="ECO:0000256" key="2">
    <source>
        <dbReference type="ARBA" id="ARBA00022448"/>
    </source>
</evidence>
<name>A0ABS2PUJ8_9STRE</name>
<dbReference type="PANTHER" id="PTHR32024:SF1">
    <property type="entry name" value="KTR SYSTEM POTASSIUM UPTAKE PROTEIN B"/>
    <property type="match status" value="1"/>
</dbReference>
<comment type="caution">
    <text evidence="9">The sequence shown here is derived from an EMBL/GenBank/DDBJ whole genome shotgun (WGS) entry which is preliminary data.</text>
</comment>
<keyword evidence="10" id="KW-1185">Reference proteome</keyword>
<evidence type="ECO:0000256" key="4">
    <source>
        <dbReference type="ARBA" id="ARBA00022692"/>
    </source>
</evidence>
<dbReference type="Proteomes" id="UP000697472">
    <property type="component" value="Unassembled WGS sequence"/>
</dbReference>
<dbReference type="EMBL" id="JAFBEH010000057">
    <property type="protein sequence ID" value="MBM7643613.1"/>
    <property type="molecule type" value="Genomic_DNA"/>
</dbReference>
<keyword evidence="2" id="KW-0813">Transport</keyword>
<evidence type="ECO:0000256" key="8">
    <source>
        <dbReference type="SAM" id="Phobius"/>
    </source>
</evidence>
<sequence>MIKLINRLSITQKLTLSFLLVILVGSLLLSLPITHYANAPQTHYLDHLFNVISMVCVTGLSVFAVGDVYNGLGQVISMALMQIGGLGLVTLLAISSFAIRRRMNLKESNLLQSALGKDDSYRLKDYLFNVYKITFGIEAIAALILMIDFVPRFGWGHGIFNSIFLAISAFCNAGFDNLGGNSLKSFVVNPLVNLTIAFLIFAGGLGFAVWMDLFRALKKYLTDKPIRRRVFKKSLSIQSKLVLTTTAIVLLAGTLMTWYTEAGNPDTIGRYNIFQQILISFFQTVTMRTAGFATISYTATDSSTNVLYMIQMIMGGAPGGTAGGVKLVVVALLFLLFKAELQGQDHVIYHNRIIASKTIKQTLTILIFFFTVLISAYIILLDLEPNLDPTALLFEAVSAIATVGVSMDLTAKLSVSGRVVIMILMFIGRVGPITVLLSLMQKKSKSVRYASTELTLG</sequence>
<accession>A0ABS2PUJ8</accession>
<feature type="transmembrane region" description="Helical" evidence="8">
    <location>
        <begin position="358"/>
        <end position="380"/>
    </location>
</feature>
<evidence type="ECO:0000313" key="9">
    <source>
        <dbReference type="EMBL" id="MBM7643613.1"/>
    </source>
</evidence>
<evidence type="ECO:0000256" key="7">
    <source>
        <dbReference type="ARBA" id="ARBA00023136"/>
    </source>
</evidence>
<evidence type="ECO:0000256" key="1">
    <source>
        <dbReference type="ARBA" id="ARBA00004651"/>
    </source>
</evidence>
<gene>
    <name evidence="9" type="ORF">JOC28_001924</name>
</gene>
<feature type="transmembrane region" description="Helical" evidence="8">
    <location>
        <begin position="235"/>
        <end position="259"/>
    </location>
</feature>
<proteinExistence type="predicted"/>
<keyword evidence="4 8" id="KW-0812">Transmembrane</keyword>
<keyword evidence="5 8" id="KW-1133">Transmembrane helix</keyword>
<feature type="transmembrane region" description="Helical" evidence="8">
    <location>
        <begin position="306"/>
        <end position="337"/>
    </location>
</feature>
<reference evidence="9 10" key="1">
    <citation type="submission" date="2021-01" db="EMBL/GenBank/DDBJ databases">
        <title>Genomic Encyclopedia of Type Strains, Phase IV (KMG-IV): sequencing the most valuable type-strain genomes for metagenomic binning, comparative biology and taxonomic classification.</title>
        <authorList>
            <person name="Goeker M."/>
        </authorList>
    </citation>
    <scope>NUCLEOTIDE SEQUENCE [LARGE SCALE GENOMIC DNA]</scope>
    <source>
        <strain evidence="9 10">DSM 27382</strain>
    </source>
</reference>
<keyword evidence="6" id="KW-0406">Ion transport</keyword>
<feature type="transmembrane region" description="Helical" evidence="8">
    <location>
        <begin position="126"/>
        <end position="146"/>
    </location>
</feature>